<evidence type="ECO:0008006" key="5">
    <source>
        <dbReference type="Google" id="ProtNLM"/>
    </source>
</evidence>
<gene>
    <name evidence="3" type="ORF">SNEC2469_LOCUS22343</name>
</gene>
<proteinExistence type="predicted"/>
<reference evidence="3" key="1">
    <citation type="submission" date="2021-02" db="EMBL/GenBank/DDBJ databases">
        <authorList>
            <person name="Dougan E. K."/>
            <person name="Rhodes N."/>
            <person name="Thang M."/>
            <person name="Chan C."/>
        </authorList>
    </citation>
    <scope>NUCLEOTIDE SEQUENCE</scope>
</reference>
<name>A0A812Y499_9DINO</name>
<dbReference type="PANTHER" id="PTHR47936:SF1">
    <property type="entry name" value="PENTATRICOPEPTIDE REPEAT-CONTAINING PROTEIN GUN1, CHLOROPLASTIC"/>
    <property type="match status" value="1"/>
</dbReference>
<keyword evidence="2" id="KW-1133">Transmembrane helix</keyword>
<evidence type="ECO:0000313" key="3">
    <source>
        <dbReference type="EMBL" id="CAE7766018.1"/>
    </source>
</evidence>
<accession>A0A812Y499</accession>
<keyword evidence="2" id="KW-0472">Membrane</keyword>
<dbReference type="PANTHER" id="PTHR47936">
    <property type="entry name" value="PPR_LONG DOMAIN-CONTAINING PROTEIN"/>
    <property type="match status" value="1"/>
</dbReference>
<protein>
    <recommendedName>
        <fullName evidence="5">Pentatricopeptide repeat-containing protein, chloroplastic</fullName>
    </recommendedName>
</protein>
<evidence type="ECO:0000256" key="1">
    <source>
        <dbReference type="ARBA" id="ARBA00022737"/>
    </source>
</evidence>
<organism evidence="3 4">
    <name type="scientific">Symbiodinium necroappetens</name>
    <dbReference type="NCBI Taxonomy" id="1628268"/>
    <lineage>
        <taxon>Eukaryota</taxon>
        <taxon>Sar</taxon>
        <taxon>Alveolata</taxon>
        <taxon>Dinophyceae</taxon>
        <taxon>Suessiales</taxon>
        <taxon>Symbiodiniaceae</taxon>
        <taxon>Symbiodinium</taxon>
    </lineage>
</organism>
<dbReference type="Gene3D" id="1.25.40.10">
    <property type="entry name" value="Tetratricopeptide repeat domain"/>
    <property type="match status" value="2"/>
</dbReference>
<evidence type="ECO:0000256" key="2">
    <source>
        <dbReference type="SAM" id="Phobius"/>
    </source>
</evidence>
<dbReference type="EMBL" id="CAJNJA010040442">
    <property type="protein sequence ID" value="CAE7766018.1"/>
    <property type="molecule type" value="Genomic_DNA"/>
</dbReference>
<dbReference type="InterPro" id="IPR011990">
    <property type="entry name" value="TPR-like_helical_dom_sf"/>
</dbReference>
<evidence type="ECO:0000313" key="4">
    <source>
        <dbReference type="Proteomes" id="UP000601435"/>
    </source>
</evidence>
<feature type="transmembrane region" description="Helical" evidence="2">
    <location>
        <begin position="548"/>
        <end position="566"/>
    </location>
</feature>
<feature type="transmembrane region" description="Helical" evidence="2">
    <location>
        <begin position="517"/>
        <end position="542"/>
    </location>
</feature>
<dbReference type="OrthoDB" id="438026at2759"/>
<sequence>MDCGVQCIVPSFNFSDLVLVHAILLRLGKRSRSSFERDTVGFNLAASKCEKQLLWPSVVHLLSVTRECALLPDEVGFNTGISAGSRAALWQLALGLLGDLHLGRLRHDAFGLSGALRACKDAWIHGIALLSSALDQQVSLNIIAWNAAIRGGSDQGAGGWCRTLFLLRQAATKAPPTPASFGGVLHACRSSGAWHASSWLLEVSGGARMLPSAVSATSALAAFKASASWPRTLALAASLGLGNLEPDTGFHRVCIAAATADWVRCMEAMRQVTRGKSEEMLTDLSAAVAKAGCWQQCLSLGSARTPSAVRLNTVLGSLQSVKLWEVAVQLLRNSPCDRIHADTTSFHTAAAATAELWSWTLAMLAAMVHCRLQQNIVSVNTGVAAPTSPGRWHHALSRLGHGTTLGIRTDLVGWSTSIAACSAARHWQTATDMFHALSGHRMTADVLCSNLMLGCYAETGCWQLAVQLLLHEMCDMSVIADEISWISTITSCATTSQWQLALGLLTDMRLSRHLVMFLLVLVLLVAPVLVMVVVVVVIVAAAATVRNGVVVVWLLVTALEVIVLDWSSNAE</sequence>
<keyword evidence="2" id="KW-0812">Transmembrane</keyword>
<dbReference type="AlphaFoldDB" id="A0A812Y499"/>
<keyword evidence="4" id="KW-1185">Reference proteome</keyword>
<keyword evidence="1" id="KW-0677">Repeat</keyword>
<comment type="caution">
    <text evidence="3">The sequence shown here is derived from an EMBL/GenBank/DDBJ whole genome shotgun (WGS) entry which is preliminary data.</text>
</comment>
<dbReference type="Proteomes" id="UP000601435">
    <property type="component" value="Unassembled WGS sequence"/>
</dbReference>